<evidence type="ECO:0000313" key="5">
    <source>
        <dbReference type="EMBL" id="SFN51517.1"/>
    </source>
</evidence>
<proteinExistence type="inferred from homology"/>
<dbReference type="Pfam" id="PF13458">
    <property type="entry name" value="Peripla_BP_6"/>
    <property type="match status" value="1"/>
</dbReference>
<dbReference type="OrthoDB" id="6753945at2"/>
<dbReference type="Proteomes" id="UP000270697">
    <property type="component" value="Unassembled WGS sequence"/>
</dbReference>
<dbReference type="AlphaFoldDB" id="A0A1I4ZMU8"/>
<evidence type="ECO:0000259" key="3">
    <source>
        <dbReference type="Pfam" id="PF13458"/>
    </source>
</evidence>
<evidence type="ECO:0000256" key="2">
    <source>
        <dbReference type="ARBA" id="ARBA00022729"/>
    </source>
</evidence>
<keyword evidence="2" id="KW-0732">Signal</keyword>
<evidence type="ECO:0000313" key="6">
    <source>
        <dbReference type="Proteomes" id="UP000199398"/>
    </source>
</evidence>
<dbReference type="RefSeq" id="WP_093152719.1">
    <property type="nucleotide sequence ID" value="NZ_FOUP01000005.1"/>
</dbReference>
<comment type="similarity">
    <text evidence="1">Belongs to the leucine-binding protein family.</text>
</comment>
<feature type="domain" description="Leucine-binding protein" evidence="3">
    <location>
        <begin position="4"/>
        <end position="335"/>
    </location>
</feature>
<name>A0A1I4ZMU8_9PSEU</name>
<dbReference type="EMBL" id="RBXX01000002">
    <property type="protein sequence ID" value="RKT83469.1"/>
    <property type="molecule type" value="Genomic_DNA"/>
</dbReference>
<dbReference type="Gene3D" id="3.40.50.2300">
    <property type="match status" value="2"/>
</dbReference>
<dbReference type="InterPro" id="IPR051010">
    <property type="entry name" value="BCAA_transport"/>
</dbReference>
<reference evidence="5 6" key="1">
    <citation type="submission" date="2016-10" db="EMBL/GenBank/DDBJ databases">
        <authorList>
            <person name="de Groot N.N."/>
        </authorList>
    </citation>
    <scope>NUCLEOTIDE SEQUENCE [LARGE SCALE GENOMIC DNA]</scope>
    <source>
        <strain evidence="5 6">CPCC 201259</strain>
    </source>
</reference>
<dbReference type="InterPro" id="IPR028082">
    <property type="entry name" value="Peripla_BP_I"/>
</dbReference>
<evidence type="ECO:0000256" key="1">
    <source>
        <dbReference type="ARBA" id="ARBA00010062"/>
    </source>
</evidence>
<gene>
    <name evidence="4" type="ORF">ATL45_1752</name>
    <name evidence="5" type="ORF">SAMN05421805_10545</name>
</gene>
<dbReference type="Proteomes" id="UP000199398">
    <property type="component" value="Unassembled WGS sequence"/>
</dbReference>
<dbReference type="PANTHER" id="PTHR30483">
    <property type="entry name" value="LEUCINE-SPECIFIC-BINDING PROTEIN"/>
    <property type="match status" value="1"/>
</dbReference>
<organism evidence="5 6">
    <name type="scientific">Saccharopolyspora antimicrobica</name>
    <dbReference type="NCBI Taxonomy" id="455193"/>
    <lineage>
        <taxon>Bacteria</taxon>
        <taxon>Bacillati</taxon>
        <taxon>Actinomycetota</taxon>
        <taxon>Actinomycetes</taxon>
        <taxon>Pseudonocardiales</taxon>
        <taxon>Pseudonocardiaceae</taxon>
        <taxon>Saccharopolyspora</taxon>
    </lineage>
</organism>
<evidence type="ECO:0000313" key="4">
    <source>
        <dbReference type="EMBL" id="RKT83469.1"/>
    </source>
</evidence>
<keyword evidence="7" id="KW-1185">Reference proteome</keyword>
<dbReference type="SUPFAM" id="SSF53822">
    <property type="entry name" value="Periplasmic binding protein-like I"/>
    <property type="match status" value="1"/>
</dbReference>
<dbReference type="PANTHER" id="PTHR30483:SF6">
    <property type="entry name" value="PERIPLASMIC BINDING PROTEIN OF ABC TRANSPORTER FOR NATURAL AMINO ACIDS"/>
    <property type="match status" value="1"/>
</dbReference>
<dbReference type="EMBL" id="FOUP01000005">
    <property type="protein sequence ID" value="SFN51517.1"/>
    <property type="molecule type" value="Genomic_DNA"/>
</dbReference>
<reference evidence="4 7" key="2">
    <citation type="submission" date="2018-10" db="EMBL/GenBank/DDBJ databases">
        <title>Sequencing the genomes of 1000 actinobacteria strains.</title>
        <authorList>
            <person name="Klenk H.-P."/>
        </authorList>
    </citation>
    <scope>NUCLEOTIDE SEQUENCE [LARGE SCALE GENOMIC DNA]</scope>
    <source>
        <strain evidence="4 7">DSM 45119</strain>
    </source>
</reference>
<dbReference type="CDD" id="cd06337">
    <property type="entry name" value="PBP1_ABC_ligand_binding-like"/>
    <property type="match status" value="1"/>
</dbReference>
<dbReference type="STRING" id="455193.SAMN05421805_10545"/>
<dbReference type="InterPro" id="IPR028081">
    <property type="entry name" value="Leu-bd"/>
</dbReference>
<accession>A0A1I4ZMU8</accession>
<sequence length="382" mass="42097">MRSTLTVGAVVARSGRLSELGSPLLFVMDLLAPKLRRIGGREVRLVSRDSRSEPVRAREATCELIRDEHADVVLTLAGTRVLPAVAGTCEEMATPCISSTFPWQVYYYGRGATDERPFRWTYHFCWGIDDIADTFAEMWEMLGSEQRIGCMWNDGPQGSWTRDRFVPTAVERGHEVIAPAGYREPAADFHRHITEFLAGDAQIVTSTATSADLALFHEQAVQRGLRPRLITCSRWLAYPFQGSLVDAKVATIVYWTPRHPHRSSLDGMRASELAEAYEQRTGRQWLQPLGLAYALFEVAAHCLSSADDPTDPGSVAAAIGSARLETIAGTLDWTRGPVPNIATVPLVGGQWQPSGRHPHDLAIVSNARLPDLPLDADLEPLS</sequence>
<protein>
    <submittedName>
        <fullName evidence="4">Amino acid/amide ABC transporter substrate-binding protein (HAAT family)</fullName>
    </submittedName>
    <submittedName>
        <fullName evidence="5">Branched-chain amino acid transport system substrate-binding protein</fullName>
    </submittedName>
</protein>
<evidence type="ECO:0000313" key="7">
    <source>
        <dbReference type="Proteomes" id="UP000270697"/>
    </source>
</evidence>